<protein>
    <submittedName>
        <fullName evidence="1">Aldose 1-epimerase family protein</fullName>
    </submittedName>
</protein>
<proteinExistence type="predicted"/>
<dbReference type="InterPro" id="IPR008183">
    <property type="entry name" value="Aldose_1/G6P_1-epimerase"/>
</dbReference>
<dbReference type="EMBL" id="WIJK01000016">
    <property type="protein sequence ID" value="MQQ52591.1"/>
    <property type="molecule type" value="Genomic_DNA"/>
</dbReference>
<comment type="caution">
    <text evidence="1">The sequence shown here is derived from an EMBL/GenBank/DDBJ whole genome shotgun (WGS) entry which is preliminary data.</text>
</comment>
<dbReference type="InterPro" id="IPR011013">
    <property type="entry name" value="Gal_mutarotase_sf_dom"/>
</dbReference>
<dbReference type="Proteomes" id="UP000467560">
    <property type="component" value="Unassembled WGS sequence"/>
</dbReference>
<dbReference type="Gene3D" id="2.70.98.10">
    <property type="match status" value="1"/>
</dbReference>
<evidence type="ECO:0000313" key="2">
    <source>
        <dbReference type="Proteomes" id="UP000467560"/>
    </source>
</evidence>
<dbReference type="AlphaFoldDB" id="A0A7X1RP49"/>
<dbReference type="CDD" id="cd09024">
    <property type="entry name" value="Aldose_epim_lacX"/>
    <property type="match status" value="1"/>
</dbReference>
<dbReference type="GO" id="GO:0030246">
    <property type="term" value="F:carbohydrate binding"/>
    <property type="evidence" value="ECO:0007669"/>
    <property type="project" value="InterPro"/>
</dbReference>
<organism evidence="1 2">
    <name type="scientific">Streptococcus mitis</name>
    <dbReference type="NCBI Taxonomy" id="28037"/>
    <lineage>
        <taxon>Bacteria</taxon>
        <taxon>Bacillati</taxon>
        <taxon>Bacillota</taxon>
        <taxon>Bacilli</taxon>
        <taxon>Lactobacillales</taxon>
        <taxon>Streptococcaceae</taxon>
        <taxon>Streptococcus</taxon>
        <taxon>Streptococcus mitis group</taxon>
    </lineage>
</organism>
<reference evidence="1 2" key="1">
    <citation type="submission" date="2019-10" db="EMBL/GenBank/DDBJ databases">
        <title>Streptococcus mitis of the oral and urogenital tracts.</title>
        <authorList>
            <person name="Price T."/>
            <person name="Mores C.R."/>
            <person name="Putonti C."/>
            <person name="Wolfe A.J."/>
        </authorList>
    </citation>
    <scope>NUCLEOTIDE SEQUENCE [LARGE SCALE GENOMIC DNA]</scope>
    <source>
        <strain evidence="1 2">SM16</strain>
    </source>
</reference>
<dbReference type="InterPro" id="IPR037481">
    <property type="entry name" value="LacX"/>
</dbReference>
<sequence>MEVILMIELKTEQLSVQFQTFGGALSSIKDKDGIEYLWQGDPTYWSGQAPVLFPICGSVRNDTVLYHQADGSQVTGKIPRHGLVRKKEFELVEQTENAVTFAIEDDQEMYENYPYHFRLEITYTVTGKTIRTQYQVTNKETNKKMPYFIGGHPGFNCPLFDDEAYEDYYLEFEKSETCTVPKTFPETGMLDFQDRSSWLKDQKELDLNYDFFSYDAVTLDELVSRSVSLRSRKHDKGLKLDFKEFPNLIVWSTLNKGPFLALEPWSGLSTSLEEGDHLEDKKNVRILNPGQSDQIGFDIEIF</sequence>
<accession>A0A7X1RP49</accession>
<evidence type="ECO:0000313" key="1">
    <source>
        <dbReference type="EMBL" id="MQQ52591.1"/>
    </source>
</evidence>
<gene>
    <name evidence="1" type="ORF">GEZ89_06440</name>
</gene>
<dbReference type="InterPro" id="IPR014718">
    <property type="entry name" value="GH-type_carb-bd"/>
</dbReference>
<dbReference type="GO" id="GO:0016853">
    <property type="term" value="F:isomerase activity"/>
    <property type="evidence" value="ECO:0007669"/>
    <property type="project" value="InterPro"/>
</dbReference>
<name>A0A7X1RP49_STRMT</name>
<dbReference type="Pfam" id="PF01263">
    <property type="entry name" value="Aldose_epim"/>
    <property type="match status" value="1"/>
</dbReference>
<dbReference type="GO" id="GO:0005975">
    <property type="term" value="P:carbohydrate metabolic process"/>
    <property type="evidence" value="ECO:0007669"/>
    <property type="project" value="InterPro"/>
</dbReference>
<dbReference type="SUPFAM" id="SSF74650">
    <property type="entry name" value="Galactose mutarotase-like"/>
    <property type="match status" value="1"/>
</dbReference>